<dbReference type="GO" id="GO:0004857">
    <property type="term" value="F:enzyme inhibitor activity"/>
    <property type="evidence" value="ECO:0007669"/>
    <property type="project" value="Ensembl"/>
</dbReference>
<evidence type="ECO:0000256" key="10">
    <source>
        <dbReference type="SAM" id="MobiDB-lite"/>
    </source>
</evidence>
<evidence type="ECO:0000256" key="9">
    <source>
        <dbReference type="RuleBase" id="RU367105"/>
    </source>
</evidence>
<evidence type="ECO:0000256" key="1">
    <source>
        <dbReference type="ARBA" id="ARBA00000900"/>
    </source>
</evidence>
<dbReference type="GO" id="GO:0051865">
    <property type="term" value="P:protein autoubiquitination"/>
    <property type="evidence" value="ECO:0007669"/>
    <property type="project" value="Ensembl"/>
</dbReference>
<evidence type="ECO:0000313" key="13">
    <source>
        <dbReference type="EMBL" id="JAO01326.1"/>
    </source>
</evidence>
<keyword evidence="13" id="KW-0436">Ligase</keyword>
<protein>
    <recommendedName>
        <fullName evidence="9">E3 ubiquitin-protein ligase</fullName>
        <ecNumber evidence="9">2.3.2.27</ecNumber>
    </recommendedName>
</protein>
<dbReference type="GO" id="GO:0042393">
    <property type="term" value="F:histone binding"/>
    <property type="evidence" value="ECO:0007669"/>
    <property type="project" value="Ensembl"/>
</dbReference>
<dbReference type="GO" id="GO:0008270">
    <property type="term" value="F:zinc ion binding"/>
    <property type="evidence" value="ECO:0007669"/>
    <property type="project" value="UniProtKB-KW"/>
</dbReference>
<dbReference type="eggNOG" id="ENOG502RGAW">
    <property type="taxonomic scope" value="Eukaryota"/>
</dbReference>
<evidence type="ECO:0000256" key="3">
    <source>
        <dbReference type="ARBA" id="ARBA00009413"/>
    </source>
</evidence>
<keyword evidence="4 9" id="KW-0808">Transferase</keyword>
<dbReference type="EMBL" id="JH167067">
    <property type="protein sequence ID" value="EHB00952.1"/>
    <property type="molecule type" value="Genomic_DNA"/>
</dbReference>
<dbReference type="GO" id="GO:0006511">
    <property type="term" value="P:ubiquitin-dependent protein catabolic process"/>
    <property type="evidence" value="ECO:0007669"/>
    <property type="project" value="Ensembl"/>
</dbReference>
<dbReference type="GO" id="GO:1900182">
    <property type="term" value="P:positive regulation of protein localization to nucleus"/>
    <property type="evidence" value="ECO:0007669"/>
    <property type="project" value="Ensembl"/>
</dbReference>
<dbReference type="GO" id="GO:0044389">
    <property type="term" value="F:ubiquitin-like protein ligase binding"/>
    <property type="evidence" value="ECO:0007669"/>
    <property type="project" value="Ensembl"/>
</dbReference>
<name>G5AV78_HETGA</name>
<dbReference type="InterPro" id="IPR039398">
    <property type="entry name" value="Deltex_fam"/>
</dbReference>
<dbReference type="GO" id="GO:0005764">
    <property type="term" value="C:lysosome"/>
    <property type="evidence" value="ECO:0007669"/>
    <property type="project" value="Ensembl"/>
</dbReference>
<dbReference type="Gene3D" id="3.30.70.330">
    <property type="match status" value="1"/>
</dbReference>
<keyword evidence="9" id="KW-0963">Cytoplasm</keyword>
<dbReference type="UniPathway" id="UPA00143"/>
<dbReference type="GO" id="GO:0006302">
    <property type="term" value="P:double-strand break repair"/>
    <property type="evidence" value="ECO:0007669"/>
    <property type="project" value="Ensembl"/>
</dbReference>
<keyword evidence="6 8" id="KW-0863">Zinc-finger</keyword>
<dbReference type="GO" id="GO:0141000">
    <property type="term" value="F:histone H4K91 ubiquitin ligase activity"/>
    <property type="evidence" value="ECO:0007669"/>
    <property type="project" value="Ensembl"/>
</dbReference>
<dbReference type="InterPro" id="IPR039399">
    <property type="entry name" value="Deltex_C_sf"/>
</dbReference>
<dbReference type="Gene3D" id="3.30.40.10">
    <property type="entry name" value="Zinc/RING finger domain, C3HC4 (zinc finger)"/>
    <property type="match status" value="1"/>
</dbReference>
<comment type="subcellular location">
    <subcellularLocation>
        <location evidence="9">Cytoplasm</location>
    </subcellularLocation>
</comment>
<dbReference type="EMBL" id="GEBF01002307">
    <property type="protein sequence ID" value="JAO01326.1"/>
    <property type="molecule type" value="Transcribed_RNA"/>
</dbReference>
<dbReference type="GO" id="GO:0005769">
    <property type="term" value="C:early endosome"/>
    <property type="evidence" value="ECO:0007669"/>
    <property type="project" value="Ensembl"/>
</dbReference>
<dbReference type="FunFam" id="3.30.40.10:FF:000857">
    <property type="entry name" value="E3 ubiquitin-protein ligase DTX3L"/>
    <property type="match status" value="1"/>
</dbReference>
<comment type="pathway">
    <text evidence="2 9">Protein modification; protein ubiquitination.</text>
</comment>
<dbReference type="CTD" id="151636"/>
<evidence type="ECO:0000256" key="8">
    <source>
        <dbReference type="PROSITE-ProRule" id="PRU00175"/>
    </source>
</evidence>
<keyword evidence="7 9" id="KW-0862">Zinc</keyword>
<dbReference type="GO" id="GO:0007219">
    <property type="term" value="P:Notch signaling pathway"/>
    <property type="evidence" value="ECO:0007669"/>
    <property type="project" value="InterPro"/>
</dbReference>
<evidence type="ECO:0000259" key="11">
    <source>
        <dbReference type="PROSITE" id="PS50089"/>
    </source>
</evidence>
<dbReference type="GO" id="GO:0000077">
    <property type="term" value="P:DNA damage checkpoint signaling"/>
    <property type="evidence" value="ECO:0007669"/>
    <property type="project" value="Ensembl"/>
</dbReference>
<dbReference type="Pfam" id="PF13923">
    <property type="entry name" value="zf-C3HC4_2"/>
    <property type="match status" value="1"/>
</dbReference>
<evidence type="ECO:0000313" key="14">
    <source>
        <dbReference type="Proteomes" id="UP000006813"/>
    </source>
</evidence>
<dbReference type="Pfam" id="PF21718">
    <property type="entry name" value="KH_DTX3L"/>
    <property type="match status" value="2"/>
</dbReference>
<dbReference type="GO" id="GO:0002230">
    <property type="term" value="P:positive regulation of defense response to virus by host"/>
    <property type="evidence" value="ECO:0007669"/>
    <property type="project" value="Ensembl"/>
</dbReference>
<dbReference type="InterPro" id="IPR012677">
    <property type="entry name" value="Nucleotide-bd_a/b_plait_sf"/>
</dbReference>
<evidence type="ECO:0000313" key="15">
    <source>
        <dbReference type="Proteomes" id="UP000694906"/>
    </source>
</evidence>
<dbReference type="SUPFAM" id="SSF57850">
    <property type="entry name" value="RING/U-box"/>
    <property type="match status" value="1"/>
</dbReference>
<dbReference type="EC" id="2.3.2.27" evidence="9"/>
<evidence type="ECO:0000256" key="5">
    <source>
        <dbReference type="ARBA" id="ARBA00022723"/>
    </source>
</evidence>
<dbReference type="Proteomes" id="UP000006813">
    <property type="component" value="Unassembled WGS sequence"/>
</dbReference>
<dbReference type="PROSITE" id="PS00518">
    <property type="entry name" value="ZF_RING_1"/>
    <property type="match status" value="1"/>
</dbReference>
<dbReference type="CDD" id="cd09633">
    <property type="entry name" value="Deltex_C"/>
    <property type="match status" value="1"/>
</dbReference>
<feature type="compositionally biased region" description="Polar residues" evidence="10">
    <location>
        <begin position="193"/>
        <end position="203"/>
    </location>
</feature>
<dbReference type="InterPro" id="IPR039396">
    <property type="entry name" value="Deltex_C"/>
</dbReference>
<dbReference type="InterPro" id="IPR001841">
    <property type="entry name" value="Znf_RING"/>
</dbReference>
<gene>
    <name evidence="13" type="primary">DTX3L</name>
    <name evidence="16" type="synonym">Dtx3l</name>
    <name evidence="12" type="ORF">GW7_19704</name>
</gene>
<dbReference type="Proteomes" id="UP000694906">
    <property type="component" value="Unplaced"/>
</dbReference>
<evidence type="ECO:0000256" key="7">
    <source>
        <dbReference type="ARBA" id="ARBA00022833"/>
    </source>
</evidence>
<dbReference type="GO" id="GO:0008333">
    <property type="term" value="P:endosome to lysosome transport"/>
    <property type="evidence" value="ECO:0007669"/>
    <property type="project" value="Ensembl"/>
</dbReference>
<dbReference type="GO" id="GO:1902966">
    <property type="term" value="P:positive regulation of protein localization to early endosome"/>
    <property type="evidence" value="ECO:0007669"/>
    <property type="project" value="Ensembl"/>
</dbReference>
<dbReference type="PROSITE" id="PS50089">
    <property type="entry name" value="ZF_RING_2"/>
    <property type="match status" value="1"/>
</dbReference>
<dbReference type="Gene3D" id="3.30.390.130">
    <property type="match status" value="1"/>
</dbReference>
<dbReference type="GO" id="GO:0005654">
    <property type="term" value="C:nucleoplasm"/>
    <property type="evidence" value="ECO:0007669"/>
    <property type="project" value="Ensembl"/>
</dbReference>
<dbReference type="GO" id="GO:0140861">
    <property type="term" value="P:DNA repair-dependent chromatin remodeling"/>
    <property type="evidence" value="ECO:0007669"/>
    <property type="project" value="Ensembl"/>
</dbReference>
<accession>G5AV78</accession>
<comment type="catalytic activity">
    <reaction evidence="1 9">
        <text>S-ubiquitinyl-[E2 ubiquitin-conjugating enzyme]-L-cysteine + [acceptor protein]-L-lysine = [E2 ubiquitin-conjugating enzyme]-L-cysteine + N(6)-ubiquitinyl-[acceptor protein]-L-lysine.</text>
        <dbReference type="EC" id="2.3.2.27"/>
    </reaction>
</comment>
<dbReference type="GO" id="GO:0016874">
    <property type="term" value="F:ligase activity"/>
    <property type="evidence" value="ECO:0007669"/>
    <property type="project" value="UniProtKB-KW"/>
</dbReference>
<evidence type="ECO:0000256" key="4">
    <source>
        <dbReference type="ARBA" id="ARBA00022679"/>
    </source>
</evidence>
<evidence type="ECO:0000256" key="2">
    <source>
        <dbReference type="ARBA" id="ARBA00004906"/>
    </source>
</evidence>
<proteinExistence type="inferred from homology"/>
<dbReference type="SMART" id="SM00184">
    <property type="entry name" value="RING"/>
    <property type="match status" value="1"/>
</dbReference>
<feature type="compositionally biased region" description="Basic and acidic residues" evidence="10">
    <location>
        <begin position="204"/>
        <end position="215"/>
    </location>
</feature>
<dbReference type="GO" id="GO:0045893">
    <property type="term" value="P:positive regulation of DNA-templated transcription"/>
    <property type="evidence" value="ECO:0007669"/>
    <property type="project" value="Ensembl"/>
</dbReference>
<dbReference type="GO" id="GO:0140768">
    <property type="term" value="F:protein ADP-ribosyltransferase-substrate adaptor activity"/>
    <property type="evidence" value="ECO:0007669"/>
    <property type="project" value="Ensembl"/>
</dbReference>
<dbReference type="GeneTree" id="ENSGT00940000154578"/>
<dbReference type="GO" id="GO:0070936">
    <property type="term" value="P:protein K48-linked ubiquitination"/>
    <property type="evidence" value="ECO:0007669"/>
    <property type="project" value="Ensembl"/>
</dbReference>
<dbReference type="GO" id="GO:0032991">
    <property type="term" value="C:protein-containing complex"/>
    <property type="evidence" value="ECO:0007669"/>
    <property type="project" value="Ensembl"/>
</dbReference>
<sequence>MEPLARPPSPLLVRVSEYAPRLRWKLESYFQSRQSGGGECTVQPLDRRAQDTFLVEFRERAAKERVLKKREHQIQADSKPVTIFLETTEDPTEMNPESSITLPQSQAETQFGAKPSHEGSVPNAVDPCVQKIFLTVTADLNCDLFSKEQRSQVATVCPTIKKTEGHNGIESVCGDFRDIEKIYHFLSMQLLGNEQKQESSPSTTERKPPDQHDWVSRFSPSEPQTSSEEKGNHFEVPLFLLEYFKYTCPDKINSIKERFGVNIKIQSSSLPSMVCVDFTCSQSGDLEAAREYFVSEFQKKTESLKHEHVPLADSKQANEIKHKLSCCFPKLLIKEHRKGLTLLGTIDDITTAKQKMSEGFVKPPVKILVPNSMTNAIEVDTARYKLLAELLQEIAEIEQKYNTHCKVWEKNQKTYIQFNPKDKEVNLSVHAYASFIDALQHASSLLMSEVLLLKDLGKERKHLRRTKFADDFSKKHPNVHFALDQASITLTGLPDHLAQAKQFFLQLLPSVGEKLNDDLETLIHLDSNDSKAASPPLKGSASSVSSEMDKKETDICSICMDTISNKYVLPKCKHEFCDPCIKKSMSYKPVCPLCQTSYGIQKGNQPEGTMTYTLMKEPLPGYKSCGTIVIKYSMKGGIQTREHPNPGRPYFGTQRTAYLPDNEEGKEILQLLQVAFKHKLIFTVGYSSTQNISDVITWNDIHHKTSRFGGPSEYGYPDPNYLKRVKEELKAKGIEQENH</sequence>
<dbReference type="OMA" id="FKYICPD"/>
<evidence type="ECO:0000256" key="6">
    <source>
        <dbReference type="ARBA" id="ARBA00022771"/>
    </source>
</evidence>
<dbReference type="AlphaFoldDB" id="G5AV78"/>
<feature type="region of interest" description="Disordered" evidence="10">
    <location>
        <begin position="193"/>
        <end position="230"/>
    </location>
</feature>
<dbReference type="InterPro" id="IPR057051">
    <property type="entry name" value="PARP14_RPM_1"/>
</dbReference>
<dbReference type="InterPro" id="IPR048409">
    <property type="entry name" value="DTX3L_KH-like"/>
</dbReference>
<reference evidence="16" key="3">
    <citation type="submission" date="2025-04" db="UniProtKB">
        <authorList>
            <consortium name="RefSeq"/>
        </authorList>
    </citation>
    <scope>IDENTIFICATION</scope>
</reference>
<dbReference type="InterPro" id="IPR048418">
    <property type="entry name" value="DTX3L_a/b_dom"/>
</dbReference>
<dbReference type="KEGG" id="hgl:101697379"/>
<dbReference type="InterPro" id="IPR013083">
    <property type="entry name" value="Znf_RING/FYVE/PHD"/>
</dbReference>
<evidence type="ECO:0000313" key="16">
    <source>
        <dbReference type="RefSeq" id="XP_004873660.1"/>
    </source>
</evidence>
<evidence type="ECO:0000313" key="12">
    <source>
        <dbReference type="EMBL" id="EHB00952.1"/>
    </source>
</evidence>
<dbReference type="GO" id="GO:2000646">
    <property type="term" value="P:positive regulation of receptor catabolic process"/>
    <property type="evidence" value="ECO:0007669"/>
    <property type="project" value="Ensembl"/>
</dbReference>
<keyword evidence="5 9" id="KW-0479">Metal-binding</keyword>
<dbReference type="Pfam" id="PF21717">
    <property type="entry name" value="DTX3L_a-b"/>
    <property type="match status" value="1"/>
</dbReference>
<dbReference type="Pfam" id="PF18102">
    <property type="entry name" value="DTC"/>
    <property type="match status" value="1"/>
</dbReference>
<organism evidence="12 14">
    <name type="scientific">Heterocephalus glaber</name>
    <name type="common">Naked mole rat</name>
    <dbReference type="NCBI Taxonomy" id="10181"/>
    <lineage>
        <taxon>Eukaryota</taxon>
        <taxon>Metazoa</taxon>
        <taxon>Chordata</taxon>
        <taxon>Craniata</taxon>
        <taxon>Vertebrata</taxon>
        <taxon>Euteleostomi</taxon>
        <taxon>Mammalia</taxon>
        <taxon>Eutheria</taxon>
        <taxon>Euarchontoglires</taxon>
        <taxon>Glires</taxon>
        <taxon>Rodentia</taxon>
        <taxon>Hystricomorpha</taxon>
        <taxon>Bathyergidae</taxon>
        <taxon>Heterocephalus</taxon>
    </lineage>
</organism>
<dbReference type="Bgee" id="ENSHGLG00000001868">
    <property type="expression patterns" value="Expressed in liver and 9 other cell types or tissues"/>
</dbReference>
<dbReference type="STRING" id="10181.G5AV78"/>
<reference evidence="12 14" key="1">
    <citation type="journal article" date="2011" name="Nature">
        <title>Genome sequencing reveals insights into physiology and longevity of the naked mole rat.</title>
        <authorList>
            <person name="Kim E.B."/>
            <person name="Fang X."/>
            <person name="Fushan A.A."/>
            <person name="Huang Z."/>
            <person name="Lobanov A.V."/>
            <person name="Han L."/>
            <person name="Marino S.M."/>
            <person name="Sun X."/>
            <person name="Turanov A.A."/>
            <person name="Yang P."/>
            <person name="Yim S.H."/>
            <person name="Zhao X."/>
            <person name="Kasaikina M.V."/>
            <person name="Stoletzki N."/>
            <person name="Peng C."/>
            <person name="Polak P."/>
            <person name="Xiong Z."/>
            <person name="Kiezun A."/>
            <person name="Zhu Y."/>
            <person name="Chen Y."/>
            <person name="Kryukov G.V."/>
            <person name="Zhang Q."/>
            <person name="Peshkin L."/>
            <person name="Yang L."/>
            <person name="Bronson R.T."/>
            <person name="Buffenstein R."/>
            <person name="Wang B."/>
            <person name="Han C."/>
            <person name="Li Q."/>
            <person name="Chen L."/>
            <person name="Zhao W."/>
            <person name="Sunyaev S.R."/>
            <person name="Park T.J."/>
            <person name="Zhang G."/>
            <person name="Wang J."/>
            <person name="Gladyshev V.N."/>
        </authorList>
    </citation>
    <scope>NUCLEOTIDE SEQUENCE [LARGE SCALE GENOMIC DNA]</scope>
</reference>
<reference evidence="13" key="2">
    <citation type="submission" date="2015-10" db="EMBL/GenBank/DDBJ databases">
        <title>FRAMA: From RNA-seq data to annotated mRNA assemblies.</title>
        <authorList>
            <person name="Bens M."/>
            <person name="Sahm A."/>
            <person name="Jahn N."/>
            <person name="Morhart M."/>
            <person name="Holtze S."/>
            <person name="Hildebrandt T.B."/>
            <person name="Platzer M."/>
            <person name="Szafranski K."/>
        </authorList>
    </citation>
    <scope>NUCLEOTIDE SEQUENCE</scope>
    <source>
        <tissue evidence="13">Liver</tissue>
    </source>
</reference>
<dbReference type="PANTHER" id="PTHR12622">
    <property type="entry name" value="DELTEX-RELATED"/>
    <property type="match status" value="1"/>
</dbReference>
<dbReference type="GeneID" id="101697379"/>
<feature type="domain" description="RING-type" evidence="11">
    <location>
        <begin position="556"/>
        <end position="595"/>
    </location>
</feature>
<comment type="similarity">
    <text evidence="3 9">Belongs to the Deltex family.</text>
</comment>
<dbReference type="Pfam" id="PF23222">
    <property type="entry name" value="RRM_PARP14_1"/>
    <property type="match status" value="1"/>
</dbReference>
<dbReference type="GO" id="GO:0097677">
    <property type="term" value="F:STAT family protein binding"/>
    <property type="evidence" value="ECO:0007669"/>
    <property type="project" value="Ensembl"/>
</dbReference>
<keyword evidence="15" id="KW-1185">Reference proteome</keyword>
<dbReference type="RefSeq" id="XP_004873660.1">
    <property type="nucleotide sequence ID" value="XM_004873603.3"/>
</dbReference>
<dbReference type="InterPro" id="IPR017907">
    <property type="entry name" value="Znf_RING_CS"/>
</dbReference>
<dbReference type="OrthoDB" id="527344at2759"/>
<dbReference type="GO" id="GO:0005829">
    <property type="term" value="C:cytosol"/>
    <property type="evidence" value="ECO:0007669"/>
    <property type="project" value="Ensembl"/>
</dbReference>